<dbReference type="InterPro" id="IPR016126">
    <property type="entry name" value="Secretoglobin"/>
</dbReference>
<keyword evidence="3" id="KW-0732">Signal</keyword>
<protein>
    <submittedName>
        <fullName evidence="4">Uncharacterized protein</fullName>
    </submittedName>
</protein>
<dbReference type="Pfam" id="PF01099">
    <property type="entry name" value="Uteroglobin"/>
    <property type="match status" value="1"/>
</dbReference>
<comment type="subcellular location">
    <subcellularLocation>
        <location evidence="1">Secreted</location>
    </subcellularLocation>
</comment>
<evidence type="ECO:0000313" key="5">
    <source>
        <dbReference type="Proteomes" id="UP001488838"/>
    </source>
</evidence>
<dbReference type="PANTHER" id="PTHR14037:SF4">
    <property type="entry name" value="MAMMAGLOBIN-B"/>
    <property type="match status" value="1"/>
</dbReference>
<dbReference type="EMBL" id="JBBHLL010000907">
    <property type="protein sequence ID" value="KAK7797089.1"/>
    <property type="molecule type" value="Genomic_DNA"/>
</dbReference>
<feature type="signal peptide" evidence="3">
    <location>
        <begin position="1"/>
        <end position="18"/>
    </location>
</feature>
<accession>A0AAW0H2W1</accession>
<dbReference type="AlphaFoldDB" id="A0AAW0H2W1"/>
<comment type="caution">
    <text evidence="4">The sequence shown here is derived from an EMBL/GenBank/DDBJ whole genome shotgun (WGS) entry which is preliminary data.</text>
</comment>
<dbReference type="GO" id="GO:0030521">
    <property type="term" value="P:androgen receptor signaling pathway"/>
    <property type="evidence" value="ECO:0007669"/>
    <property type="project" value="TreeGrafter"/>
</dbReference>
<dbReference type="SUPFAM" id="SSF48201">
    <property type="entry name" value="Uteroglobin-like"/>
    <property type="match status" value="1"/>
</dbReference>
<keyword evidence="5" id="KW-1185">Reference proteome</keyword>
<feature type="chain" id="PRO_5043923046" evidence="3">
    <location>
        <begin position="19"/>
        <end position="94"/>
    </location>
</feature>
<evidence type="ECO:0000256" key="1">
    <source>
        <dbReference type="ARBA" id="ARBA00004613"/>
    </source>
</evidence>
<evidence type="ECO:0000256" key="2">
    <source>
        <dbReference type="ARBA" id="ARBA00022525"/>
    </source>
</evidence>
<dbReference type="Proteomes" id="UP001488838">
    <property type="component" value="Unassembled WGS sequence"/>
</dbReference>
<proteinExistence type="predicted"/>
<dbReference type="InterPro" id="IPR035960">
    <property type="entry name" value="Secretoglobin_sf"/>
</dbReference>
<organism evidence="4 5">
    <name type="scientific">Myodes glareolus</name>
    <name type="common">Bank vole</name>
    <name type="synonym">Clethrionomys glareolus</name>
    <dbReference type="NCBI Taxonomy" id="447135"/>
    <lineage>
        <taxon>Eukaryota</taxon>
        <taxon>Metazoa</taxon>
        <taxon>Chordata</taxon>
        <taxon>Craniata</taxon>
        <taxon>Vertebrata</taxon>
        <taxon>Euteleostomi</taxon>
        <taxon>Mammalia</taxon>
        <taxon>Eutheria</taxon>
        <taxon>Euarchontoglires</taxon>
        <taxon>Glires</taxon>
        <taxon>Rodentia</taxon>
        <taxon>Myomorpha</taxon>
        <taxon>Muroidea</taxon>
        <taxon>Cricetidae</taxon>
        <taxon>Arvicolinae</taxon>
        <taxon>Myodes</taxon>
    </lineage>
</organism>
<sequence length="94" mass="10387">MKLVLVFVLAAIPICCYAGDDSSNCLAMDDVIAQLINSSVPVDDFQGVIKSYARLPYDENAVAKVKECYLDQSEETLDSYQVMMDAIYNSEDCS</sequence>
<dbReference type="PANTHER" id="PTHR14037">
    <property type="entry name" value="MAMMAGLOBIN-RELATED"/>
    <property type="match status" value="1"/>
</dbReference>
<evidence type="ECO:0000256" key="3">
    <source>
        <dbReference type="SAM" id="SignalP"/>
    </source>
</evidence>
<evidence type="ECO:0000313" key="4">
    <source>
        <dbReference type="EMBL" id="KAK7797089.1"/>
    </source>
</evidence>
<dbReference type="GO" id="GO:0005615">
    <property type="term" value="C:extracellular space"/>
    <property type="evidence" value="ECO:0007669"/>
    <property type="project" value="TreeGrafter"/>
</dbReference>
<dbReference type="PROSITE" id="PS51311">
    <property type="entry name" value="SCGB"/>
    <property type="match status" value="1"/>
</dbReference>
<gene>
    <name evidence="4" type="ORF">U0070_019437</name>
</gene>
<name>A0AAW0H2W1_MYOGA</name>
<reference evidence="4 5" key="1">
    <citation type="journal article" date="2023" name="bioRxiv">
        <title>Conserved and derived expression patterns and positive selection on dental genes reveal complex evolutionary context of ever-growing rodent molars.</title>
        <authorList>
            <person name="Calamari Z.T."/>
            <person name="Song A."/>
            <person name="Cohen E."/>
            <person name="Akter M."/>
            <person name="Roy R.D."/>
            <person name="Hallikas O."/>
            <person name="Christensen M.M."/>
            <person name="Li P."/>
            <person name="Marangoni P."/>
            <person name="Jernvall J."/>
            <person name="Klein O.D."/>
        </authorList>
    </citation>
    <scope>NUCLEOTIDE SEQUENCE [LARGE SCALE GENOMIC DNA]</scope>
    <source>
        <strain evidence="4">V071</strain>
    </source>
</reference>
<keyword evidence="2" id="KW-0964">Secreted</keyword>